<accession>A0A7M7MBE0</accession>
<evidence type="ECO:0000256" key="1">
    <source>
        <dbReference type="SAM" id="MobiDB-lite"/>
    </source>
</evidence>
<feature type="region of interest" description="Disordered" evidence="1">
    <location>
        <begin position="425"/>
        <end position="459"/>
    </location>
</feature>
<feature type="region of interest" description="Disordered" evidence="1">
    <location>
        <begin position="217"/>
        <end position="253"/>
    </location>
</feature>
<feature type="compositionally biased region" description="Basic and acidic residues" evidence="1">
    <location>
        <begin position="181"/>
        <end position="197"/>
    </location>
</feature>
<feature type="compositionally biased region" description="Low complexity" evidence="1">
    <location>
        <begin position="82"/>
        <end position="93"/>
    </location>
</feature>
<organism evidence="2 3">
    <name type="scientific">Varroa destructor</name>
    <name type="common">Honeybee mite</name>
    <dbReference type="NCBI Taxonomy" id="109461"/>
    <lineage>
        <taxon>Eukaryota</taxon>
        <taxon>Metazoa</taxon>
        <taxon>Ecdysozoa</taxon>
        <taxon>Arthropoda</taxon>
        <taxon>Chelicerata</taxon>
        <taxon>Arachnida</taxon>
        <taxon>Acari</taxon>
        <taxon>Parasitiformes</taxon>
        <taxon>Mesostigmata</taxon>
        <taxon>Gamasina</taxon>
        <taxon>Dermanyssoidea</taxon>
        <taxon>Varroidae</taxon>
        <taxon>Varroa</taxon>
    </lineage>
</organism>
<protein>
    <submittedName>
        <fullName evidence="2">Uncharacterized protein</fullName>
    </submittedName>
</protein>
<feature type="compositionally biased region" description="Polar residues" evidence="1">
    <location>
        <begin position="94"/>
        <end position="104"/>
    </location>
</feature>
<name>A0A7M7MBE0_VARDE</name>
<sequence length="641" mass="67557">MPKAEIESSQEQVIPREHTVVALAENVVKEFQRRLESGTLDKLDPTTIIKTTEEVAAQEKPQSKSGQPAESGSFALQDRVISSEGRSSSRENGTTTASSPNVTVPLTGAIAATRMVAVSQEHAEASSSSTTPTPTSSTATQRKVSAGQGKKGAKVTTTAADNAAASPGETASHANASTGSPEDKPATNSASKDETPQARKTTSAPAAALEQLDTASLTTETSQPVAASPPSTEVTLPPDDDGPPSAKKGRREDCIVQGSECSYGVEGGLVTESLELPRFNYTPDCMPGRNDVLGLVLAQIINQIEDVLANDTAAEGQANTGRGGAINRGGGIATADECPTASRPGDNDSQCQCHQTTTAQSLGQLLAGNTITPIVISRIDRRPRRSGENSNANPDCSDNEQSHGSLCWGHVVDCESSEACRTNDSTVTIRGDTTPSPGGENITEDNNTQQDPDLSAMSTPNERIIIIIELSDSDMQQALASNPAVTADPNSAATDGQAAASTNELLQPTTNGTSQTPTGPTIVSLLDEPQTRFQRLLRAAQNSNQEAVSTSNPQRSQIRRPRMRESSDTSSGRFRRRHPRNELSTNGRTPAAIEGISNEAPLNTQTRNKQKRKLSSDQGGSQTRSTDGEKSVEKKRKRSRG</sequence>
<dbReference type="AlphaFoldDB" id="A0A7M7MBE0"/>
<feature type="compositionally biased region" description="Polar residues" evidence="1">
    <location>
        <begin position="444"/>
        <end position="459"/>
    </location>
</feature>
<dbReference type="Proteomes" id="UP000594260">
    <property type="component" value="Unplaced"/>
</dbReference>
<proteinExistence type="predicted"/>
<feature type="compositionally biased region" description="Polar residues" evidence="1">
    <location>
        <begin position="217"/>
        <end position="234"/>
    </location>
</feature>
<reference evidence="2" key="1">
    <citation type="submission" date="2021-01" db="UniProtKB">
        <authorList>
            <consortium name="EnsemblMetazoa"/>
        </authorList>
    </citation>
    <scope>IDENTIFICATION</scope>
</reference>
<feature type="compositionally biased region" description="Polar residues" evidence="1">
    <location>
        <begin position="425"/>
        <end position="436"/>
    </location>
</feature>
<evidence type="ECO:0000313" key="3">
    <source>
        <dbReference type="Proteomes" id="UP000594260"/>
    </source>
</evidence>
<dbReference type="KEGG" id="vde:111251530"/>
<feature type="compositionally biased region" description="Polar residues" evidence="1">
    <location>
        <begin position="540"/>
        <end position="556"/>
    </location>
</feature>
<dbReference type="GeneID" id="111251530"/>
<feature type="region of interest" description="Disordered" evidence="1">
    <location>
        <begin position="52"/>
        <end position="205"/>
    </location>
</feature>
<keyword evidence="3" id="KW-1185">Reference proteome</keyword>
<feature type="region of interest" description="Disordered" evidence="1">
    <location>
        <begin position="540"/>
        <end position="641"/>
    </location>
</feature>
<feature type="compositionally biased region" description="Polar residues" evidence="1">
    <location>
        <begin position="616"/>
        <end position="625"/>
    </location>
</feature>
<dbReference type="EnsemblMetazoa" id="XM_022808176">
    <property type="protein sequence ID" value="XP_022663911"/>
    <property type="gene ID" value="LOC111251530"/>
</dbReference>
<feature type="compositionally biased region" description="Low complexity" evidence="1">
    <location>
        <begin position="125"/>
        <end position="140"/>
    </location>
</feature>
<dbReference type="InParanoid" id="A0A7M7MBE0"/>
<feature type="region of interest" description="Disordered" evidence="1">
    <location>
        <begin position="377"/>
        <end position="402"/>
    </location>
</feature>
<evidence type="ECO:0000313" key="2">
    <source>
        <dbReference type="EnsemblMetazoa" id="XP_022663911"/>
    </source>
</evidence>
<dbReference type="RefSeq" id="XP_022663911.1">
    <property type="nucleotide sequence ID" value="XM_022808176.1"/>
</dbReference>